<keyword evidence="3" id="KW-1185">Reference proteome</keyword>
<name>A0A2W7JT23_9FLAO</name>
<dbReference type="Gene3D" id="3.10.20.310">
    <property type="entry name" value="membrane protein fhac"/>
    <property type="match status" value="1"/>
</dbReference>
<dbReference type="Pfam" id="PF07244">
    <property type="entry name" value="POTRA"/>
    <property type="match status" value="1"/>
</dbReference>
<evidence type="ECO:0000313" key="3">
    <source>
        <dbReference type="Proteomes" id="UP000249542"/>
    </source>
</evidence>
<evidence type="ECO:0000313" key="2">
    <source>
        <dbReference type="EMBL" id="PZW38610.1"/>
    </source>
</evidence>
<reference evidence="2 3" key="1">
    <citation type="submission" date="2018-06" db="EMBL/GenBank/DDBJ databases">
        <title>Genomic Encyclopedia of Archaeal and Bacterial Type Strains, Phase II (KMG-II): from individual species to whole genera.</title>
        <authorList>
            <person name="Goeker M."/>
        </authorList>
    </citation>
    <scope>NUCLEOTIDE SEQUENCE [LARGE SCALE GENOMIC DNA]</scope>
    <source>
        <strain evidence="2 3">DSM 15361</strain>
    </source>
</reference>
<dbReference type="AlphaFoldDB" id="A0A2W7JT23"/>
<dbReference type="GO" id="GO:0019867">
    <property type="term" value="C:outer membrane"/>
    <property type="evidence" value="ECO:0007669"/>
    <property type="project" value="InterPro"/>
</dbReference>
<comment type="caution">
    <text evidence="2">The sequence shown here is derived from an EMBL/GenBank/DDBJ whole genome shotgun (WGS) entry which is preliminary data.</text>
</comment>
<dbReference type="Gene3D" id="2.40.160.50">
    <property type="entry name" value="membrane protein fhac: a member of the omp85/tpsb transporter family"/>
    <property type="match status" value="1"/>
</dbReference>
<dbReference type="InterPro" id="IPR010827">
    <property type="entry name" value="BamA/TamA_POTRA"/>
</dbReference>
<dbReference type="Proteomes" id="UP000249542">
    <property type="component" value="Unassembled WGS sequence"/>
</dbReference>
<gene>
    <name evidence="2" type="ORF">LX95_02632</name>
</gene>
<evidence type="ECO:0000259" key="1">
    <source>
        <dbReference type="Pfam" id="PF07244"/>
    </source>
</evidence>
<organism evidence="2 3">
    <name type="scientific">Mesonia algae</name>
    <dbReference type="NCBI Taxonomy" id="213248"/>
    <lineage>
        <taxon>Bacteria</taxon>
        <taxon>Pseudomonadati</taxon>
        <taxon>Bacteroidota</taxon>
        <taxon>Flavobacteriia</taxon>
        <taxon>Flavobacteriales</taxon>
        <taxon>Flavobacteriaceae</taxon>
        <taxon>Mesonia</taxon>
    </lineage>
</organism>
<dbReference type="EMBL" id="QKYV01000008">
    <property type="protein sequence ID" value="PZW38610.1"/>
    <property type="molecule type" value="Genomic_DNA"/>
</dbReference>
<feature type="domain" description="POTRA" evidence="1">
    <location>
        <begin position="179"/>
        <end position="226"/>
    </location>
</feature>
<sequence>MRSRHIIYIFIFFSYSFCNSQELSLLFFSESEDEETIINNINYKKDHPNVISIKNSLANFKYQLYKRGYIDAEISRKINLEKKQSYSYKVSLNKKYNSIYIEIPDTFSKEAKDKLFNVINKNNQTRIDLENLENKLYEINNFLANQGKPFTYSEISEISKKNDSLIGKLTGNESNTRNITHIEIRGYDKFPKSYIRHYLNLKEGQIFNKQLINEKVERIENLSFSESTRKPEVLFQKDSTTVFLYLKKRNSNNFDGYIGFATNEETNNLEFNGYLNLQLENNFNSGEKLNILYRNDGEQQLEFDAKLEVPYLFNTPLGIELNLNLFKRDSTYTNTIQSVKANYQLNPNIKINTGYYSEISNNLQNENIISTNEDFESKRLLLGGDIFFKRYRTFFFKRNSFLKTEIGIGHRKTEIKKEPQQLYKIEANYQYLINNRNAIFIRNSSSFLNSDNYLNNELPRLGGINTIRGFEENSINSNLYSSFQLEYQYLLSLAIYAHTITDITYLETPEIQNAENLISLGFGLGLQTKVGNLRLMFANGKTSDQNFDFNNTKVHLQLSATF</sequence>
<accession>A0A2W7JT23</accession>
<proteinExistence type="predicted"/>
<protein>
    <submittedName>
        <fullName evidence="2">Outer membrane protein assembly factor BamA</fullName>
    </submittedName>
</protein>